<organism evidence="3 4">
    <name type="scientific">Alteriqipengyuania lutimaris</name>
    <dbReference type="NCBI Taxonomy" id="1538146"/>
    <lineage>
        <taxon>Bacteria</taxon>
        <taxon>Pseudomonadati</taxon>
        <taxon>Pseudomonadota</taxon>
        <taxon>Alphaproteobacteria</taxon>
        <taxon>Sphingomonadales</taxon>
        <taxon>Erythrobacteraceae</taxon>
        <taxon>Alteriqipengyuania</taxon>
    </lineage>
</organism>
<dbReference type="InterPro" id="IPR007835">
    <property type="entry name" value="MOFRL"/>
</dbReference>
<dbReference type="PANTHER" id="PTHR12227">
    <property type="entry name" value="GLYCERATE KINASE"/>
    <property type="match status" value="1"/>
</dbReference>
<evidence type="ECO:0000259" key="2">
    <source>
        <dbReference type="Pfam" id="PF13660"/>
    </source>
</evidence>
<sequence>MFYAAIDRAMAEHCIAGHLPERPSGRTIVVGAGKASAEMARAFERRWSGELTGLVIVPYGHKVPCERIAIRQAAHPVSDPAGVVASGDMLALLEDMAEGDLVVCLLSGGGSALLCAPEDGIDFAELQTIGRALLKSGADIAQMNAVRKKLAKPLGGGIARAAAPARLVTLAISDVVGDDRASIASGPTVPDHASGDDALAILASYGVEMSTAVETLLRTAASDDPIPDACYTVIASSRSSCDAAAAIARDAGYAILDLGEVTGEAREVGRDHAELVRKVVLAEAEVSAPCIILSRGETSVTVRGEGRGGRNGEYLLSLLTALDGAAGVHALAADTDGIDGAGDNAGAWFEPGLASRARESGHDPREYLTRQDSYAFFEAMDRLVMTGPTRTNVNDFRAILIQSTETPQ</sequence>
<dbReference type="Proteomes" id="UP000254101">
    <property type="component" value="Unassembled WGS sequence"/>
</dbReference>
<reference evidence="3 4" key="1">
    <citation type="submission" date="2018-07" db="EMBL/GenBank/DDBJ databases">
        <title>Erythrobacter nanhaiensis sp. nov., a novel member of the genus Erythrobacter isolated from the South China Sea.</title>
        <authorList>
            <person name="Chen X."/>
            <person name="Liu J."/>
        </authorList>
    </citation>
    <scope>NUCLEOTIDE SEQUENCE [LARGE SCALE GENOMIC DNA]</scope>
    <source>
        <strain evidence="3 4">S-5</strain>
    </source>
</reference>
<name>A0A395LN51_9SPHN</name>
<accession>A0A395LN51</accession>
<dbReference type="SUPFAM" id="SSF82544">
    <property type="entry name" value="GckA/TtuD-like"/>
    <property type="match status" value="1"/>
</dbReference>
<dbReference type="InterPro" id="IPR025286">
    <property type="entry name" value="MOFRL_assoc_dom"/>
</dbReference>
<dbReference type="EMBL" id="QRBB01000001">
    <property type="protein sequence ID" value="RDS78486.1"/>
    <property type="molecule type" value="Genomic_DNA"/>
</dbReference>
<keyword evidence="3" id="KW-0808">Transferase</keyword>
<dbReference type="Gene3D" id="3.40.1480.10">
    <property type="entry name" value="MOFRL domain"/>
    <property type="match status" value="1"/>
</dbReference>
<protein>
    <submittedName>
        <fullName evidence="3">Glycerate kinase</fullName>
    </submittedName>
</protein>
<keyword evidence="3" id="KW-0418">Kinase</keyword>
<dbReference type="InterPro" id="IPR038614">
    <property type="entry name" value="GK_N_sf"/>
</dbReference>
<keyword evidence="4" id="KW-1185">Reference proteome</keyword>
<dbReference type="Pfam" id="PF13660">
    <property type="entry name" value="DUF4147"/>
    <property type="match status" value="1"/>
</dbReference>
<dbReference type="PANTHER" id="PTHR12227:SF0">
    <property type="entry name" value="GLYCERATE KINASE"/>
    <property type="match status" value="1"/>
</dbReference>
<dbReference type="AlphaFoldDB" id="A0A395LN51"/>
<feature type="domain" description="MOFRL" evidence="1">
    <location>
        <begin position="290"/>
        <end position="395"/>
    </location>
</feature>
<dbReference type="GO" id="GO:0008887">
    <property type="term" value="F:glycerate kinase activity"/>
    <property type="evidence" value="ECO:0007669"/>
    <property type="project" value="InterPro"/>
</dbReference>
<dbReference type="Gene3D" id="3.40.50.10180">
    <property type="entry name" value="Glycerate kinase, MOFRL-like N-terminal domain"/>
    <property type="match status" value="1"/>
</dbReference>
<dbReference type="OrthoDB" id="9766552at2"/>
<evidence type="ECO:0000259" key="1">
    <source>
        <dbReference type="Pfam" id="PF05161"/>
    </source>
</evidence>
<dbReference type="InterPro" id="IPR037035">
    <property type="entry name" value="GK-like_C_sf"/>
</dbReference>
<dbReference type="Pfam" id="PF05161">
    <property type="entry name" value="MOFRL"/>
    <property type="match status" value="1"/>
</dbReference>
<comment type="caution">
    <text evidence="3">The sequence shown here is derived from an EMBL/GenBank/DDBJ whole genome shotgun (WGS) entry which is preliminary data.</text>
</comment>
<evidence type="ECO:0000313" key="3">
    <source>
        <dbReference type="EMBL" id="RDS78486.1"/>
    </source>
</evidence>
<dbReference type="InterPro" id="IPR039760">
    <property type="entry name" value="MOFRL_protein"/>
</dbReference>
<proteinExistence type="predicted"/>
<feature type="domain" description="MOFRL-associated" evidence="2">
    <location>
        <begin position="1"/>
        <end position="217"/>
    </location>
</feature>
<dbReference type="GO" id="GO:0005737">
    <property type="term" value="C:cytoplasm"/>
    <property type="evidence" value="ECO:0007669"/>
    <property type="project" value="TreeGrafter"/>
</dbReference>
<evidence type="ECO:0000313" key="4">
    <source>
        <dbReference type="Proteomes" id="UP000254101"/>
    </source>
</evidence>
<gene>
    <name evidence="3" type="ORF">DL238_01665</name>
</gene>